<dbReference type="WBParaSite" id="PSAMB.scaffold9065size5401.g32075.t1">
    <property type="protein sequence ID" value="PSAMB.scaffold9065size5401.g32075.t1"/>
    <property type="gene ID" value="PSAMB.scaffold9065size5401.g32075"/>
</dbReference>
<dbReference type="InterPro" id="IPR025659">
    <property type="entry name" value="Tubby-like_C"/>
</dbReference>
<dbReference type="GO" id="GO:0005929">
    <property type="term" value="C:cilium"/>
    <property type="evidence" value="ECO:0007669"/>
    <property type="project" value="TreeGrafter"/>
</dbReference>
<feature type="compositionally biased region" description="Polar residues" evidence="4">
    <location>
        <begin position="63"/>
        <end position="75"/>
    </location>
</feature>
<evidence type="ECO:0000256" key="2">
    <source>
        <dbReference type="ARBA" id="ARBA00007129"/>
    </source>
</evidence>
<dbReference type="PANTHER" id="PTHR16517:SF7">
    <property type="entry name" value="PROTEIN KING TUBBY"/>
    <property type="match status" value="1"/>
</dbReference>
<feature type="domain" description="Tubby C-terminal" evidence="5">
    <location>
        <begin position="317"/>
        <end position="522"/>
    </location>
</feature>
<feature type="region of interest" description="Disordered" evidence="4">
    <location>
        <begin position="153"/>
        <end position="196"/>
    </location>
</feature>
<name>A0A914XNY4_9BILA</name>
<dbReference type="InterPro" id="IPR018066">
    <property type="entry name" value="Tubby_C_CS"/>
</dbReference>
<evidence type="ECO:0000313" key="7">
    <source>
        <dbReference type="WBParaSite" id="PSAMB.scaffold9065size5401.g32075.t1"/>
    </source>
</evidence>
<evidence type="ECO:0000259" key="5">
    <source>
        <dbReference type="Pfam" id="PF01167"/>
    </source>
</evidence>
<dbReference type="PROSITE" id="PS01200">
    <property type="entry name" value="TUB_1"/>
    <property type="match status" value="1"/>
</dbReference>
<sequence>MLLILIAVVFVILGVRRRRRREQFLVDALVDARYKAILITIFANGSVLRHALLPLTTEPDSGCQASGARSLTQRQAVRRRRPQSSLLRLRPPPIPSSSSVPLCPTSVISALHRRLTSHFQPIDGARSTMAATANGRDYAAENLERQRKLLEQKQRAKRAGTGTIRMNDPPKDDPSRPLVARPVGSGKRGELHGYDGPLAYATDDPDSTAPPGPTIITVKGVPPQMIASTSSDDDDEGGSTGRGMRHSSTDLELADKLKKMKVASVLTSDTEDELGAIVRPFSVPKVNGEGAGEESAPSTEEQPDINEIINNLEEFVQRPAKRNVVYNCRITRDKKGVDRGMYPTYFLHLEKDDVKRVFLLAGRKRKKSATANYLISIDPTDLTRVGSSFIGKVRSNMLGTQFTMFDNGENPRKAAVIGEGVRQELSAVIYDTNVLGFKGPRKMTVIVPGIADPENYKRAEIRPISERDSIIERWRQRRTEDLIVMHNKNPVWNEDTQSYVLNFHGRVTQASVKNFQIIHDSDRSFFPLGYLLLRFALMVNQILDCEE</sequence>
<dbReference type="PRINTS" id="PR01573">
    <property type="entry name" value="SUPERTUBBY"/>
</dbReference>
<dbReference type="Proteomes" id="UP000887566">
    <property type="component" value="Unplaced"/>
</dbReference>
<evidence type="ECO:0000313" key="6">
    <source>
        <dbReference type="Proteomes" id="UP000887566"/>
    </source>
</evidence>
<dbReference type="GO" id="GO:0005737">
    <property type="term" value="C:cytoplasm"/>
    <property type="evidence" value="ECO:0007669"/>
    <property type="project" value="UniProtKB-SubCell"/>
</dbReference>
<evidence type="ECO:0000256" key="4">
    <source>
        <dbReference type="SAM" id="MobiDB-lite"/>
    </source>
</evidence>
<accession>A0A914XNY4</accession>
<dbReference type="Gene3D" id="3.20.90.10">
    <property type="entry name" value="Tubby Protein, Chain A"/>
    <property type="match status" value="1"/>
</dbReference>
<evidence type="ECO:0000256" key="1">
    <source>
        <dbReference type="ARBA" id="ARBA00004496"/>
    </source>
</evidence>
<feature type="region of interest" description="Disordered" evidence="4">
    <location>
        <begin position="224"/>
        <end position="252"/>
    </location>
</feature>
<reference evidence="7" key="1">
    <citation type="submission" date="2022-11" db="UniProtKB">
        <authorList>
            <consortium name="WormBaseParasite"/>
        </authorList>
    </citation>
    <scope>IDENTIFICATION</scope>
</reference>
<keyword evidence="3" id="KW-0963">Cytoplasm</keyword>
<organism evidence="6 7">
    <name type="scientific">Plectus sambesii</name>
    <dbReference type="NCBI Taxonomy" id="2011161"/>
    <lineage>
        <taxon>Eukaryota</taxon>
        <taxon>Metazoa</taxon>
        <taxon>Ecdysozoa</taxon>
        <taxon>Nematoda</taxon>
        <taxon>Chromadorea</taxon>
        <taxon>Plectida</taxon>
        <taxon>Plectina</taxon>
        <taxon>Plectoidea</taxon>
        <taxon>Plectidae</taxon>
        <taxon>Plectus</taxon>
    </lineage>
</organism>
<proteinExistence type="inferred from homology"/>
<dbReference type="PANTHER" id="PTHR16517">
    <property type="entry name" value="TUBBY-RELATED"/>
    <property type="match status" value="1"/>
</dbReference>
<dbReference type="InterPro" id="IPR000007">
    <property type="entry name" value="Tubby_C"/>
</dbReference>
<keyword evidence="6" id="KW-1185">Reference proteome</keyword>
<evidence type="ECO:0000256" key="3">
    <source>
        <dbReference type="ARBA" id="ARBA00022490"/>
    </source>
</evidence>
<dbReference type="SUPFAM" id="SSF54518">
    <property type="entry name" value="Tubby C-terminal domain-like"/>
    <property type="match status" value="1"/>
</dbReference>
<protein>
    <submittedName>
        <fullName evidence="7">Tubby C-terminal domain-containing protein</fullName>
    </submittedName>
</protein>
<feature type="region of interest" description="Disordered" evidence="4">
    <location>
        <begin position="63"/>
        <end position="100"/>
    </location>
</feature>
<comment type="similarity">
    <text evidence="2">Belongs to the TUB family.</text>
</comment>
<dbReference type="GO" id="GO:0061512">
    <property type="term" value="P:protein localization to cilium"/>
    <property type="evidence" value="ECO:0007669"/>
    <property type="project" value="TreeGrafter"/>
</dbReference>
<dbReference type="Pfam" id="PF01167">
    <property type="entry name" value="Tub"/>
    <property type="match status" value="1"/>
</dbReference>
<dbReference type="AlphaFoldDB" id="A0A914XNY4"/>
<comment type="subcellular location">
    <subcellularLocation>
        <location evidence="1">Cytoplasm</location>
    </subcellularLocation>
</comment>